<sequence length="145" mass="16492">MATHYVAMLVVFYSKAQWKLFFVLVAYCVLRLNSLPLPDEARKLEDSQSVSCVSVSFINNCKRPIKIWKTMSPTTFKGFIISGNIYRMKTMVLNQRKPVVFHAEDLGSNQSDKLLLEGQESLSILPFDCDDKFVNVSVSCRSKLS</sequence>
<accession>A0A3M6UKU2</accession>
<reference evidence="1 2" key="1">
    <citation type="journal article" date="2018" name="Sci. Rep.">
        <title>Comparative analysis of the Pocillopora damicornis genome highlights role of immune system in coral evolution.</title>
        <authorList>
            <person name="Cunning R."/>
            <person name="Bay R.A."/>
            <person name="Gillette P."/>
            <person name="Baker A.C."/>
            <person name="Traylor-Knowles N."/>
        </authorList>
    </citation>
    <scope>NUCLEOTIDE SEQUENCE [LARGE SCALE GENOMIC DNA]</scope>
    <source>
        <strain evidence="1">RSMAS</strain>
        <tissue evidence="1">Whole animal</tissue>
    </source>
</reference>
<gene>
    <name evidence="1" type="ORF">pdam_00016918</name>
</gene>
<dbReference type="EMBL" id="RCHS01001296">
    <property type="protein sequence ID" value="RMX54232.1"/>
    <property type="molecule type" value="Genomic_DNA"/>
</dbReference>
<proteinExistence type="predicted"/>
<protein>
    <submittedName>
        <fullName evidence="1">Uncharacterized protein</fullName>
    </submittedName>
</protein>
<comment type="caution">
    <text evidence="1">The sequence shown here is derived from an EMBL/GenBank/DDBJ whole genome shotgun (WGS) entry which is preliminary data.</text>
</comment>
<dbReference type="AlphaFoldDB" id="A0A3M6UKU2"/>
<evidence type="ECO:0000313" key="1">
    <source>
        <dbReference type="EMBL" id="RMX54232.1"/>
    </source>
</evidence>
<evidence type="ECO:0000313" key="2">
    <source>
        <dbReference type="Proteomes" id="UP000275408"/>
    </source>
</evidence>
<keyword evidence="2" id="KW-1185">Reference proteome</keyword>
<name>A0A3M6UKU2_POCDA</name>
<dbReference type="OrthoDB" id="5945838at2759"/>
<organism evidence="1 2">
    <name type="scientific">Pocillopora damicornis</name>
    <name type="common">Cauliflower coral</name>
    <name type="synonym">Millepora damicornis</name>
    <dbReference type="NCBI Taxonomy" id="46731"/>
    <lineage>
        <taxon>Eukaryota</taxon>
        <taxon>Metazoa</taxon>
        <taxon>Cnidaria</taxon>
        <taxon>Anthozoa</taxon>
        <taxon>Hexacorallia</taxon>
        <taxon>Scleractinia</taxon>
        <taxon>Astrocoeniina</taxon>
        <taxon>Pocilloporidae</taxon>
        <taxon>Pocillopora</taxon>
    </lineage>
</organism>
<dbReference type="Proteomes" id="UP000275408">
    <property type="component" value="Unassembled WGS sequence"/>
</dbReference>